<keyword evidence="9" id="KW-0378">Hydrolase</keyword>
<dbReference type="RefSeq" id="WP_154919746.1">
    <property type="nucleotide sequence ID" value="NZ_VUOE01000002.1"/>
</dbReference>
<keyword evidence="8" id="KW-0479">Metal-binding</keyword>
<dbReference type="SUPFAM" id="SSF55486">
    <property type="entry name" value="Metalloproteases ('zincins'), catalytic domain"/>
    <property type="match status" value="1"/>
</dbReference>
<evidence type="ECO:0000256" key="1">
    <source>
        <dbReference type="ARBA" id="ARBA00000098"/>
    </source>
</evidence>
<proteinExistence type="inferred from homology"/>
<comment type="cofactor">
    <cofactor evidence="2">
        <name>Zn(2+)</name>
        <dbReference type="ChEBI" id="CHEBI:29105"/>
    </cofactor>
</comment>
<dbReference type="InterPro" id="IPR050344">
    <property type="entry name" value="Peptidase_M1_aminopeptidases"/>
</dbReference>
<gene>
    <name evidence="14" type="ORF">F0361_14925</name>
</gene>
<dbReference type="CDD" id="cd09603">
    <property type="entry name" value="M1_APN_like"/>
    <property type="match status" value="1"/>
</dbReference>
<protein>
    <recommendedName>
        <fullName evidence="5">Aminopeptidase N</fullName>
        <ecNumber evidence="4">3.4.11.2</ecNumber>
    </recommendedName>
</protein>
<feature type="domain" description="Aminopeptidase N-like N-terminal" evidence="13">
    <location>
        <begin position="29"/>
        <end position="208"/>
    </location>
</feature>
<dbReference type="Proteomes" id="UP000323188">
    <property type="component" value="Unassembled WGS sequence"/>
</dbReference>
<evidence type="ECO:0000313" key="14">
    <source>
        <dbReference type="EMBL" id="KAA2217246.1"/>
    </source>
</evidence>
<keyword evidence="7" id="KW-0645">Protease</keyword>
<dbReference type="InterPro" id="IPR001930">
    <property type="entry name" value="Peptidase_M1"/>
</dbReference>
<evidence type="ECO:0000259" key="12">
    <source>
        <dbReference type="Pfam" id="PF01433"/>
    </source>
</evidence>
<evidence type="ECO:0000256" key="7">
    <source>
        <dbReference type="ARBA" id="ARBA00022670"/>
    </source>
</evidence>
<dbReference type="Gene3D" id="1.10.390.10">
    <property type="entry name" value="Neutral Protease Domain 2"/>
    <property type="match status" value="1"/>
</dbReference>
<organism evidence="14 15">
    <name type="scientific">Maribacter flavus</name>
    <dbReference type="NCBI Taxonomy" id="1658664"/>
    <lineage>
        <taxon>Bacteria</taxon>
        <taxon>Pseudomonadati</taxon>
        <taxon>Bacteroidota</taxon>
        <taxon>Flavobacteriia</taxon>
        <taxon>Flavobacteriales</taxon>
        <taxon>Flavobacteriaceae</taxon>
        <taxon>Maribacter</taxon>
    </lineage>
</organism>
<dbReference type="GO" id="GO:0006508">
    <property type="term" value="P:proteolysis"/>
    <property type="evidence" value="ECO:0007669"/>
    <property type="project" value="UniProtKB-KW"/>
</dbReference>
<evidence type="ECO:0000256" key="2">
    <source>
        <dbReference type="ARBA" id="ARBA00001947"/>
    </source>
</evidence>
<dbReference type="SUPFAM" id="SSF63737">
    <property type="entry name" value="Leukotriene A4 hydrolase N-terminal domain"/>
    <property type="match status" value="1"/>
</dbReference>
<dbReference type="Pfam" id="PF17900">
    <property type="entry name" value="Peptidase_M1_N"/>
    <property type="match status" value="1"/>
</dbReference>
<comment type="similarity">
    <text evidence="3">Belongs to the peptidase M1 family.</text>
</comment>
<dbReference type="EMBL" id="VUOE01000002">
    <property type="protein sequence ID" value="KAA2217246.1"/>
    <property type="molecule type" value="Genomic_DNA"/>
</dbReference>
<comment type="catalytic activity">
    <reaction evidence="1">
        <text>Release of an N-terminal amino acid, Xaa-|-Yaa- from a peptide, amide or arylamide. Xaa is preferably Ala, but may be most amino acids including Pro (slow action). When a terminal hydrophobic residue is followed by a prolyl residue, the two may be released as an intact Xaa-Pro dipeptide.</text>
        <dbReference type="EC" id="3.4.11.2"/>
    </reaction>
</comment>
<dbReference type="GO" id="GO:0070006">
    <property type="term" value="F:metalloaminopeptidase activity"/>
    <property type="evidence" value="ECO:0007669"/>
    <property type="project" value="TreeGrafter"/>
</dbReference>
<dbReference type="InterPro" id="IPR045357">
    <property type="entry name" value="Aminopeptidase_N-like_N"/>
</dbReference>
<dbReference type="EC" id="3.4.11.2" evidence="4"/>
<dbReference type="GO" id="GO:0016285">
    <property type="term" value="F:alanyl aminopeptidase activity"/>
    <property type="evidence" value="ECO:0007669"/>
    <property type="project" value="UniProtKB-EC"/>
</dbReference>
<keyword evidence="10" id="KW-0862">Zinc</keyword>
<dbReference type="InterPro" id="IPR027268">
    <property type="entry name" value="Peptidase_M4/M1_CTD_sf"/>
</dbReference>
<feature type="domain" description="Peptidase M1 membrane alanine aminopeptidase" evidence="12">
    <location>
        <begin position="247"/>
        <end position="447"/>
    </location>
</feature>
<evidence type="ECO:0000256" key="4">
    <source>
        <dbReference type="ARBA" id="ARBA00012564"/>
    </source>
</evidence>
<evidence type="ECO:0000256" key="10">
    <source>
        <dbReference type="ARBA" id="ARBA00022833"/>
    </source>
</evidence>
<dbReference type="InterPro" id="IPR042097">
    <property type="entry name" value="Aminopeptidase_N-like_N_sf"/>
</dbReference>
<dbReference type="PRINTS" id="PR00756">
    <property type="entry name" value="ALADIPTASE"/>
</dbReference>
<evidence type="ECO:0000256" key="5">
    <source>
        <dbReference type="ARBA" id="ARBA00015611"/>
    </source>
</evidence>
<dbReference type="AlphaFoldDB" id="A0A5B2TRQ3"/>
<evidence type="ECO:0000256" key="9">
    <source>
        <dbReference type="ARBA" id="ARBA00022801"/>
    </source>
</evidence>
<dbReference type="Gene3D" id="2.60.40.1730">
    <property type="entry name" value="tricorn interacting facor f3 domain"/>
    <property type="match status" value="1"/>
</dbReference>
<evidence type="ECO:0000256" key="8">
    <source>
        <dbReference type="ARBA" id="ARBA00022723"/>
    </source>
</evidence>
<sequence length="709" mass="83096">MYRFLFVIIFCSFAIYPQHQEKVDFLHAAIEIRPNLKEKRIDGQVLYSFKVLERVDSVWLDARNMEFAEVRLDGKSIDIHYADGKLALGHSFEKRSTHELLIRYSCSPKQTVYFFDLENEKSYNSSNSSMNPVAERSRSQVWTQGQGKYTSHWLPSFDAMEEKVEFDMDITVDTGFEVIANGILLQRETTDEVSTWQFDMEKPMSSYLLAFVIGEYDRQELMSDSGIAIENYFYPEDSLRVEPTYRYTKEIFDFFETEIGVAYPWQNYKQVPVHDFLYAGMENTGATIFSDAYVIDSTAFIDRNYVNINAHEMAHQWFGNLVTEKDGNHHWLHEGFATYYAYLAEKELFGADHFYWKLLDTAQQLEELSKSGKGESLLDPKASSLTFYEKGAWALVMLREEVGDEAFRIAVANYLEKYAFKNVRVAEFLQEIEITAREDLNDFKSKWLDSTEFHWDDAKTYLARKNESLKNYFLLQVHVDSSTVLDNEKLMGFWNQETPVAFKTHLLFEHFNQIPESTVHKIFENENFLEVRQALAMSIPKVTPEFKVNFESFLQDKSYLTQEYALFKLWEAFPEDRTRYLNELEDVVGLPNKNVRLLWLALALVTPEYNPAQKQEYLNELVYYTDANFNPEVRQGAFQYLFQINGLTDTALKNLIGATDHHSWQFRSYVRNLLDKLLKDAELKNRLVAVAQKLKETDLRYLKTKIELP</sequence>
<evidence type="ECO:0000313" key="15">
    <source>
        <dbReference type="Proteomes" id="UP000323188"/>
    </source>
</evidence>
<dbReference type="GO" id="GO:0008270">
    <property type="term" value="F:zinc ion binding"/>
    <property type="evidence" value="ECO:0007669"/>
    <property type="project" value="InterPro"/>
</dbReference>
<evidence type="ECO:0000256" key="3">
    <source>
        <dbReference type="ARBA" id="ARBA00010136"/>
    </source>
</evidence>
<name>A0A5B2TRQ3_9FLAO</name>
<dbReference type="GO" id="GO:0005737">
    <property type="term" value="C:cytoplasm"/>
    <property type="evidence" value="ECO:0007669"/>
    <property type="project" value="TreeGrafter"/>
</dbReference>
<dbReference type="PANTHER" id="PTHR11533:SF174">
    <property type="entry name" value="PUROMYCIN-SENSITIVE AMINOPEPTIDASE-RELATED"/>
    <property type="match status" value="1"/>
</dbReference>
<comment type="caution">
    <text evidence="14">The sequence shown here is derived from an EMBL/GenBank/DDBJ whole genome shotgun (WGS) entry which is preliminary data.</text>
</comment>
<dbReference type="InterPro" id="IPR014782">
    <property type="entry name" value="Peptidase_M1_dom"/>
</dbReference>
<dbReference type="GO" id="GO:0016020">
    <property type="term" value="C:membrane"/>
    <property type="evidence" value="ECO:0007669"/>
    <property type="project" value="TreeGrafter"/>
</dbReference>
<reference evidence="14 15" key="1">
    <citation type="submission" date="2019-09" db="EMBL/GenBank/DDBJ databases">
        <authorList>
            <person name="Khan S.A."/>
            <person name="Jeon C.O."/>
            <person name="Chun B.H."/>
            <person name="Jeong S.E."/>
        </authorList>
    </citation>
    <scope>NUCLEOTIDE SEQUENCE [LARGE SCALE GENOMIC DNA]</scope>
    <source>
        <strain evidence="14 15">KCTC 42508</strain>
    </source>
</reference>
<evidence type="ECO:0000256" key="6">
    <source>
        <dbReference type="ARBA" id="ARBA00022438"/>
    </source>
</evidence>
<accession>A0A5B2TRQ3</accession>
<dbReference type="PANTHER" id="PTHR11533">
    <property type="entry name" value="PROTEASE M1 ZINC METALLOPROTEASE"/>
    <property type="match status" value="1"/>
</dbReference>
<keyword evidence="6" id="KW-0031">Aminopeptidase</keyword>
<dbReference type="GO" id="GO:0042277">
    <property type="term" value="F:peptide binding"/>
    <property type="evidence" value="ECO:0007669"/>
    <property type="project" value="TreeGrafter"/>
</dbReference>
<dbReference type="GO" id="GO:0005615">
    <property type="term" value="C:extracellular space"/>
    <property type="evidence" value="ECO:0007669"/>
    <property type="project" value="TreeGrafter"/>
</dbReference>
<dbReference type="Pfam" id="PF01433">
    <property type="entry name" value="Peptidase_M1"/>
    <property type="match status" value="1"/>
</dbReference>
<keyword evidence="11" id="KW-0482">Metalloprotease</keyword>
<dbReference type="GO" id="GO:0043171">
    <property type="term" value="P:peptide catabolic process"/>
    <property type="evidence" value="ECO:0007669"/>
    <property type="project" value="TreeGrafter"/>
</dbReference>
<evidence type="ECO:0000259" key="13">
    <source>
        <dbReference type="Pfam" id="PF17900"/>
    </source>
</evidence>
<evidence type="ECO:0000256" key="11">
    <source>
        <dbReference type="ARBA" id="ARBA00023049"/>
    </source>
</evidence>